<evidence type="ECO:0000256" key="1">
    <source>
        <dbReference type="ARBA" id="ARBA00010875"/>
    </source>
</evidence>
<keyword evidence="4 7" id="KW-0255">Endonuclease</keyword>
<evidence type="ECO:0000256" key="2">
    <source>
        <dbReference type="ARBA" id="ARBA00022722"/>
    </source>
</evidence>
<evidence type="ECO:0000256" key="3">
    <source>
        <dbReference type="ARBA" id="ARBA00022723"/>
    </source>
</evidence>
<evidence type="ECO:0000256" key="6">
    <source>
        <dbReference type="ARBA" id="ARBA00022833"/>
    </source>
</evidence>
<sequence>MVSTPVLRKKTEQILNALGCNHHEISIVIMDDLQIKELNHSFRGIDRPTNVLSFPMQEGEFSDITPGLLGDVVISAQTAAREAQEAGITLDERMSQLLIHGILHLVGFDHETSKADADDMETKSCELLRLVEPNPDLAAF</sequence>
<dbReference type="NCBIfam" id="TIGR00043">
    <property type="entry name" value="rRNA maturation RNase YbeY"/>
    <property type="match status" value="1"/>
</dbReference>
<dbReference type="HAMAP" id="MF_00009">
    <property type="entry name" value="Endoribonucl_YbeY"/>
    <property type="match status" value="1"/>
</dbReference>
<feature type="binding site" evidence="7">
    <location>
        <position position="100"/>
    </location>
    <ligand>
        <name>Zn(2+)</name>
        <dbReference type="ChEBI" id="CHEBI:29105"/>
        <note>catalytic</note>
    </ligand>
</feature>
<feature type="binding site" evidence="7">
    <location>
        <position position="104"/>
    </location>
    <ligand>
        <name>Zn(2+)</name>
        <dbReference type="ChEBI" id="CHEBI:29105"/>
        <note>catalytic</note>
    </ligand>
</feature>
<gene>
    <name evidence="8" type="primary">ORF12</name>
    <name evidence="7" type="synonym">ybeY</name>
</gene>
<dbReference type="GO" id="GO:0008270">
    <property type="term" value="F:zinc ion binding"/>
    <property type="evidence" value="ECO:0007669"/>
    <property type="project" value="UniProtKB-UniRule"/>
</dbReference>
<dbReference type="InterPro" id="IPR023091">
    <property type="entry name" value="MetalPrtase_cat_dom_sf_prd"/>
</dbReference>
<accession>C4B7S0</accession>
<comment type="subcellular location">
    <subcellularLocation>
        <location evidence="7">Cytoplasm</location>
    </subcellularLocation>
</comment>
<dbReference type="SUPFAM" id="SSF55486">
    <property type="entry name" value="Metalloproteases ('zincins'), catalytic domain"/>
    <property type="match status" value="1"/>
</dbReference>
<dbReference type="PROSITE" id="PS01306">
    <property type="entry name" value="UPF0054"/>
    <property type="match status" value="1"/>
</dbReference>
<reference evidence="8" key="1">
    <citation type="journal article" date="2009" name="FEMS Microbiol. Lett.">
        <title>Identification of the Electron Transfer Flavoprotein as an Upregulated Enzyme in the Benzoate Utilization of Desulfotignum balticum.</title>
        <authorList>
            <person name="Habe H."/>
            <person name="Kobuna A."/>
            <person name="Hosoda A."/>
            <person name="Kosaka T."/>
            <person name="Endoh T."/>
            <person name="Tamura H."/>
            <person name="Yamane H."/>
            <person name="Nojiri H."/>
            <person name="Omori T."/>
            <person name="Watanabe K."/>
        </authorList>
    </citation>
    <scope>NUCLEOTIDE SEQUENCE</scope>
    <source>
        <strain evidence="8">DSM 7044</strain>
    </source>
</reference>
<dbReference type="GO" id="GO:0006364">
    <property type="term" value="P:rRNA processing"/>
    <property type="evidence" value="ECO:0007669"/>
    <property type="project" value="UniProtKB-UniRule"/>
</dbReference>
<dbReference type="Pfam" id="PF02130">
    <property type="entry name" value="YbeY"/>
    <property type="match status" value="1"/>
</dbReference>
<dbReference type="GO" id="GO:0005737">
    <property type="term" value="C:cytoplasm"/>
    <property type="evidence" value="ECO:0007669"/>
    <property type="project" value="UniProtKB-SubCell"/>
</dbReference>
<feature type="binding site" evidence="7">
    <location>
        <position position="110"/>
    </location>
    <ligand>
        <name>Zn(2+)</name>
        <dbReference type="ChEBI" id="CHEBI:29105"/>
        <note>catalytic</note>
    </ligand>
</feature>
<dbReference type="GO" id="GO:0004222">
    <property type="term" value="F:metalloendopeptidase activity"/>
    <property type="evidence" value="ECO:0007669"/>
    <property type="project" value="InterPro"/>
</dbReference>
<dbReference type="InterPro" id="IPR020549">
    <property type="entry name" value="YbeY_CS"/>
</dbReference>
<protein>
    <recommendedName>
        <fullName evidence="7">Endoribonuclease YbeY</fullName>
        <ecNumber evidence="7">3.1.-.-</ecNumber>
    </recommendedName>
</protein>
<keyword evidence="2 7" id="KW-0540">Nuclease</keyword>
<keyword evidence="3 7" id="KW-0479">Metal-binding</keyword>
<comment type="similarity">
    <text evidence="1 7">Belongs to the endoribonuclease YbeY family.</text>
</comment>
<comment type="cofactor">
    <cofactor evidence="7">
        <name>Zn(2+)</name>
        <dbReference type="ChEBI" id="CHEBI:29105"/>
    </cofactor>
    <text evidence="7">Binds 1 zinc ion.</text>
</comment>
<dbReference type="EMBL" id="AB471639">
    <property type="protein sequence ID" value="BAH60902.1"/>
    <property type="molecule type" value="Genomic_DNA"/>
</dbReference>
<dbReference type="PANTHER" id="PTHR46986:SF1">
    <property type="entry name" value="ENDORIBONUCLEASE YBEY, CHLOROPLASTIC"/>
    <property type="match status" value="1"/>
</dbReference>
<keyword evidence="7" id="KW-0690">Ribosome biogenesis</keyword>
<keyword evidence="7" id="KW-0963">Cytoplasm</keyword>
<evidence type="ECO:0000256" key="5">
    <source>
        <dbReference type="ARBA" id="ARBA00022801"/>
    </source>
</evidence>
<organism evidence="8">
    <name type="scientific">Desulfotignum balticum</name>
    <dbReference type="NCBI Taxonomy" id="115781"/>
    <lineage>
        <taxon>Bacteria</taxon>
        <taxon>Pseudomonadati</taxon>
        <taxon>Thermodesulfobacteriota</taxon>
        <taxon>Desulfobacteria</taxon>
        <taxon>Desulfobacterales</taxon>
        <taxon>Desulfobacteraceae</taxon>
        <taxon>Desulfotignum</taxon>
    </lineage>
</organism>
<keyword evidence="5 7" id="KW-0378">Hydrolase</keyword>
<keyword evidence="6 7" id="KW-0862">Zinc</keyword>
<dbReference type="InterPro" id="IPR002036">
    <property type="entry name" value="YbeY"/>
</dbReference>
<proteinExistence type="inferred from homology"/>
<dbReference type="AlphaFoldDB" id="C4B7S0"/>
<name>C4B7S0_9BACT</name>
<comment type="function">
    <text evidence="7">Single strand-specific metallo-endoribonuclease involved in late-stage 70S ribosome quality control and in maturation of the 3' terminus of the 16S rRNA.</text>
</comment>
<evidence type="ECO:0000313" key="8">
    <source>
        <dbReference type="EMBL" id="BAH60902.1"/>
    </source>
</evidence>
<evidence type="ECO:0000256" key="7">
    <source>
        <dbReference type="HAMAP-Rule" id="MF_00009"/>
    </source>
</evidence>
<dbReference type="GO" id="GO:0004521">
    <property type="term" value="F:RNA endonuclease activity"/>
    <property type="evidence" value="ECO:0007669"/>
    <property type="project" value="UniProtKB-UniRule"/>
</dbReference>
<keyword evidence="7" id="KW-0698">rRNA processing</keyword>
<dbReference type="EC" id="3.1.-.-" evidence="7"/>
<evidence type="ECO:0000256" key="4">
    <source>
        <dbReference type="ARBA" id="ARBA00022759"/>
    </source>
</evidence>
<dbReference type="Gene3D" id="3.40.390.30">
    <property type="entry name" value="Metalloproteases ('zincins'), catalytic domain"/>
    <property type="match status" value="1"/>
</dbReference>
<dbReference type="PANTHER" id="PTHR46986">
    <property type="entry name" value="ENDORIBONUCLEASE YBEY, CHLOROPLASTIC"/>
    <property type="match status" value="1"/>
</dbReference>